<feature type="transmembrane region" description="Helical" evidence="1">
    <location>
        <begin position="115"/>
        <end position="133"/>
    </location>
</feature>
<gene>
    <name evidence="2" type="ORF">A4R43_37100</name>
</gene>
<name>A0A344LH56_9PSEU</name>
<dbReference type="AlphaFoldDB" id="A0A344LH56"/>
<reference evidence="2 3" key="1">
    <citation type="submission" date="2016-04" db="EMBL/GenBank/DDBJ databases">
        <title>Complete genome sequence and analysis of deep-sea sediment isolate, Amycolatopsis sp. WP1.</title>
        <authorList>
            <person name="Wang H."/>
            <person name="Chen S."/>
            <person name="Wu Q."/>
        </authorList>
    </citation>
    <scope>NUCLEOTIDE SEQUENCE [LARGE SCALE GENOMIC DNA]</scope>
    <source>
        <strain evidence="2 3">WP1</strain>
    </source>
</reference>
<evidence type="ECO:0000313" key="2">
    <source>
        <dbReference type="EMBL" id="AXB47380.1"/>
    </source>
</evidence>
<keyword evidence="1" id="KW-0472">Membrane</keyword>
<feature type="transmembrane region" description="Helical" evidence="1">
    <location>
        <begin position="52"/>
        <end position="70"/>
    </location>
</feature>
<protein>
    <submittedName>
        <fullName evidence="2">Uncharacterized protein</fullName>
    </submittedName>
</protein>
<feature type="transmembrane region" description="Helical" evidence="1">
    <location>
        <begin position="139"/>
        <end position="160"/>
    </location>
</feature>
<feature type="transmembrane region" description="Helical" evidence="1">
    <location>
        <begin position="172"/>
        <end position="197"/>
    </location>
</feature>
<dbReference type="KEGG" id="aab:A4R43_37100"/>
<keyword evidence="1" id="KW-1133">Transmembrane helix</keyword>
<evidence type="ECO:0000313" key="3">
    <source>
        <dbReference type="Proteomes" id="UP000250434"/>
    </source>
</evidence>
<keyword evidence="3" id="KW-1185">Reference proteome</keyword>
<dbReference type="InterPro" id="IPR046206">
    <property type="entry name" value="DUF6239"/>
</dbReference>
<evidence type="ECO:0000256" key="1">
    <source>
        <dbReference type="SAM" id="Phobius"/>
    </source>
</evidence>
<feature type="transmembrane region" description="Helical" evidence="1">
    <location>
        <begin position="76"/>
        <end position="94"/>
    </location>
</feature>
<organism evidence="2 3">
    <name type="scientific">Amycolatopsis albispora</name>
    <dbReference type="NCBI Taxonomy" id="1804986"/>
    <lineage>
        <taxon>Bacteria</taxon>
        <taxon>Bacillati</taxon>
        <taxon>Actinomycetota</taxon>
        <taxon>Actinomycetes</taxon>
        <taxon>Pseudonocardiales</taxon>
        <taxon>Pseudonocardiaceae</taxon>
        <taxon>Amycolatopsis</taxon>
    </lineage>
</organism>
<dbReference type="Pfam" id="PF19752">
    <property type="entry name" value="DUF6239"/>
    <property type="match status" value="1"/>
</dbReference>
<keyword evidence="1" id="KW-0812">Transmembrane</keyword>
<dbReference type="EMBL" id="CP015163">
    <property type="protein sequence ID" value="AXB47380.1"/>
    <property type="molecule type" value="Genomic_DNA"/>
</dbReference>
<sequence>MSRVTQGPHDHVITFGVTTGTLWLQVLVVAAALTVAACALVRPFFAEQERAARVAVAWAAAVAGVLTLLLTDGLDLPRQFAVVFLAGLGVPLFLARHAEPGTTLPLRLVHHLTPWVLLAAATGASVEFARAWLGAGSDRAGILLNTGLVIAMVGLSWFAVWRPSPGRSRAVVNAVGWALASAVVAGTAHVATLTVAAG</sequence>
<accession>A0A344LH56</accession>
<dbReference type="Proteomes" id="UP000250434">
    <property type="component" value="Chromosome"/>
</dbReference>
<dbReference type="OrthoDB" id="3635265at2"/>
<feature type="transmembrane region" description="Helical" evidence="1">
    <location>
        <begin position="22"/>
        <end position="45"/>
    </location>
</feature>
<proteinExistence type="predicted"/>